<organism evidence="3 4">
    <name type="scientific">Mucilaginibacter mali</name>
    <dbReference type="NCBI Taxonomy" id="2740462"/>
    <lineage>
        <taxon>Bacteria</taxon>
        <taxon>Pseudomonadati</taxon>
        <taxon>Bacteroidota</taxon>
        <taxon>Sphingobacteriia</taxon>
        <taxon>Sphingobacteriales</taxon>
        <taxon>Sphingobacteriaceae</taxon>
        <taxon>Mucilaginibacter</taxon>
    </lineage>
</organism>
<feature type="signal peptide" evidence="1">
    <location>
        <begin position="1"/>
        <end position="22"/>
    </location>
</feature>
<dbReference type="Pfam" id="PF14344">
    <property type="entry name" value="DUF4397"/>
    <property type="match status" value="1"/>
</dbReference>
<feature type="domain" description="DUF4397" evidence="2">
    <location>
        <begin position="40"/>
        <end position="150"/>
    </location>
</feature>
<proteinExistence type="predicted"/>
<evidence type="ECO:0000256" key="1">
    <source>
        <dbReference type="SAM" id="SignalP"/>
    </source>
</evidence>
<dbReference type="Proteomes" id="UP000505355">
    <property type="component" value="Chromosome"/>
</dbReference>
<keyword evidence="1" id="KW-0732">Signal</keyword>
<accession>A0A7D4Q837</accession>
<evidence type="ECO:0000259" key="2">
    <source>
        <dbReference type="Pfam" id="PF14344"/>
    </source>
</evidence>
<dbReference type="RefSeq" id="WP_173413286.1">
    <property type="nucleotide sequence ID" value="NZ_CP054139.1"/>
</dbReference>
<sequence>MKTFKHTLQFKYLFLLVLFAIAALSSCKKDDSNAGISGSAYVMITNAAEGSSAQDFYLDNAKLNASAVAYTQSSSYLTASSGNRAAQFTNSGSTTANASFSMSLSGGQYYSVYYTGSASSNSYVVAQDDQSAPASGKAKVRFIHLASAAASTAVDFGISATNKLVTGLAYKAVSAYNTVDANTTFFLYASGSTTATLSIPVTIQAGKIYTIYVSGATTATLSYHIIAQN</sequence>
<evidence type="ECO:0000313" key="3">
    <source>
        <dbReference type="EMBL" id="QKJ28584.1"/>
    </source>
</evidence>
<dbReference type="AlphaFoldDB" id="A0A7D4Q837"/>
<name>A0A7D4Q837_9SPHI</name>
<feature type="chain" id="PRO_5029015640" evidence="1">
    <location>
        <begin position="23"/>
        <end position="229"/>
    </location>
</feature>
<gene>
    <name evidence="3" type="ORF">HQ865_02035</name>
</gene>
<reference evidence="3 4" key="1">
    <citation type="submission" date="2020-05" db="EMBL/GenBank/DDBJ databases">
        <title>Mucilaginibacter mali sp. nov.</title>
        <authorList>
            <person name="Kim H.S."/>
            <person name="Lee K.C."/>
            <person name="Suh M.K."/>
            <person name="Kim J.-S."/>
            <person name="Han K.-I."/>
            <person name="Eom M.K."/>
            <person name="Shin Y.K."/>
            <person name="Lee J.-S."/>
        </authorList>
    </citation>
    <scope>NUCLEOTIDE SEQUENCE [LARGE SCALE GENOMIC DNA]</scope>
    <source>
        <strain evidence="3 4">G2-14</strain>
    </source>
</reference>
<evidence type="ECO:0000313" key="4">
    <source>
        <dbReference type="Proteomes" id="UP000505355"/>
    </source>
</evidence>
<keyword evidence="4" id="KW-1185">Reference proteome</keyword>
<dbReference type="PROSITE" id="PS51257">
    <property type="entry name" value="PROKAR_LIPOPROTEIN"/>
    <property type="match status" value="1"/>
</dbReference>
<dbReference type="InterPro" id="IPR025510">
    <property type="entry name" value="DUF4397"/>
</dbReference>
<dbReference type="KEGG" id="mmab:HQ865_02035"/>
<protein>
    <submittedName>
        <fullName evidence="3">DUF4397 domain-containing protein</fullName>
    </submittedName>
</protein>
<dbReference type="EMBL" id="CP054139">
    <property type="protein sequence ID" value="QKJ28584.1"/>
    <property type="molecule type" value="Genomic_DNA"/>
</dbReference>